<keyword evidence="5" id="KW-0235">DNA replication</keyword>
<keyword evidence="2" id="KW-0639">Primosome</keyword>
<gene>
    <name evidence="11" type="ORF">Clopa_3388</name>
</gene>
<dbReference type="PANTHER" id="PTHR30313">
    <property type="entry name" value="DNA PRIMASE"/>
    <property type="match status" value="1"/>
</dbReference>
<dbReference type="Gene3D" id="3.40.1360.10">
    <property type="match status" value="1"/>
</dbReference>
<dbReference type="HOGENOM" id="CLU_333091_0_0_9"/>
<dbReference type="GO" id="GO:1990077">
    <property type="term" value="C:primosome complex"/>
    <property type="evidence" value="ECO:0007669"/>
    <property type="project" value="UniProtKB-KW"/>
</dbReference>
<dbReference type="PROSITE" id="PS00675">
    <property type="entry name" value="SIGMA54_INTERACT_1"/>
    <property type="match status" value="1"/>
</dbReference>
<dbReference type="PROSITE" id="PS50880">
    <property type="entry name" value="TOPRIM"/>
    <property type="match status" value="1"/>
</dbReference>
<dbReference type="SUPFAM" id="SSF57783">
    <property type="entry name" value="Zinc beta-ribbon"/>
    <property type="match status" value="1"/>
</dbReference>
<organism evidence="11 12">
    <name type="scientific">Clostridium pasteurianum BC1</name>
    <dbReference type="NCBI Taxonomy" id="86416"/>
    <lineage>
        <taxon>Bacteria</taxon>
        <taxon>Bacillati</taxon>
        <taxon>Bacillota</taxon>
        <taxon>Clostridia</taxon>
        <taxon>Eubacteriales</taxon>
        <taxon>Clostridiaceae</taxon>
        <taxon>Clostridium</taxon>
    </lineage>
</organism>
<dbReference type="eggNOG" id="COG0358">
    <property type="taxonomic scope" value="Bacteria"/>
</dbReference>
<dbReference type="PATRIC" id="fig|86416.3.peg.3381"/>
<dbReference type="InterPro" id="IPR002694">
    <property type="entry name" value="Znf_CHC2"/>
</dbReference>
<evidence type="ECO:0000313" key="12">
    <source>
        <dbReference type="Proteomes" id="UP000013523"/>
    </source>
</evidence>
<keyword evidence="9" id="KW-0804">Transcription</keyword>
<dbReference type="InterPro" id="IPR036977">
    <property type="entry name" value="DNA_primase_Znf_CHC2"/>
</dbReference>
<dbReference type="Gene3D" id="3.90.580.10">
    <property type="entry name" value="Zinc finger, CHC2-type domain"/>
    <property type="match status" value="1"/>
</dbReference>
<dbReference type="GO" id="GO:0006269">
    <property type="term" value="P:DNA replication, synthesis of primer"/>
    <property type="evidence" value="ECO:0007669"/>
    <property type="project" value="UniProtKB-KW"/>
</dbReference>
<dbReference type="InterPro" id="IPR006171">
    <property type="entry name" value="TOPRIM_dom"/>
</dbReference>
<evidence type="ECO:0000256" key="9">
    <source>
        <dbReference type="ARBA" id="ARBA00023163"/>
    </source>
</evidence>
<protein>
    <submittedName>
        <fullName evidence="11">DNA primase</fullName>
    </submittedName>
</protein>
<evidence type="ECO:0000256" key="7">
    <source>
        <dbReference type="ARBA" id="ARBA00022771"/>
    </source>
</evidence>
<dbReference type="Proteomes" id="UP000013523">
    <property type="component" value="Chromosome"/>
</dbReference>
<dbReference type="GO" id="GO:0008270">
    <property type="term" value="F:zinc ion binding"/>
    <property type="evidence" value="ECO:0007669"/>
    <property type="project" value="UniProtKB-KW"/>
</dbReference>
<keyword evidence="8" id="KW-0862">Zinc</keyword>
<evidence type="ECO:0000256" key="4">
    <source>
        <dbReference type="ARBA" id="ARBA00022695"/>
    </source>
</evidence>
<evidence type="ECO:0000256" key="2">
    <source>
        <dbReference type="ARBA" id="ARBA00022515"/>
    </source>
</evidence>
<dbReference type="SMART" id="SM00400">
    <property type="entry name" value="ZnF_CHCC"/>
    <property type="match status" value="1"/>
</dbReference>
<evidence type="ECO:0000256" key="5">
    <source>
        <dbReference type="ARBA" id="ARBA00022705"/>
    </source>
</evidence>
<dbReference type="InterPro" id="IPR050219">
    <property type="entry name" value="DnaG_primase"/>
</dbReference>
<evidence type="ECO:0000256" key="1">
    <source>
        <dbReference type="ARBA" id="ARBA00022478"/>
    </source>
</evidence>
<evidence type="ECO:0000256" key="6">
    <source>
        <dbReference type="ARBA" id="ARBA00022723"/>
    </source>
</evidence>
<dbReference type="GO" id="GO:0000428">
    <property type="term" value="C:DNA-directed RNA polymerase complex"/>
    <property type="evidence" value="ECO:0007669"/>
    <property type="project" value="UniProtKB-KW"/>
</dbReference>
<evidence type="ECO:0000259" key="10">
    <source>
        <dbReference type="PROSITE" id="PS50880"/>
    </source>
</evidence>
<proteinExistence type="predicted"/>
<dbReference type="RefSeq" id="WP_015616469.1">
    <property type="nucleotide sequence ID" value="NC_021182.1"/>
</dbReference>
<keyword evidence="7" id="KW-0863">Zinc-finger</keyword>
<evidence type="ECO:0000256" key="3">
    <source>
        <dbReference type="ARBA" id="ARBA00022679"/>
    </source>
</evidence>
<keyword evidence="3" id="KW-0808">Transferase</keyword>
<accession>R4KCC9</accession>
<dbReference type="GO" id="GO:0003677">
    <property type="term" value="F:DNA binding"/>
    <property type="evidence" value="ECO:0007669"/>
    <property type="project" value="InterPro"/>
</dbReference>
<name>R4KCC9_CLOPA</name>
<dbReference type="EMBL" id="CP003261">
    <property type="protein sequence ID" value="AGK98184.1"/>
    <property type="molecule type" value="Genomic_DNA"/>
</dbReference>
<evidence type="ECO:0000313" key="11">
    <source>
        <dbReference type="EMBL" id="AGK98184.1"/>
    </source>
</evidence>
<dbReference type="OrthoDB" id="9763644at2"/>
<dbReference type="KEGG" id="cpas:Clopa_3388"/>
<evidence type="ECO:0000256" key="8">
    <source>
        <dbReference type="ARBA" id="ARBA00022833"/>
    </source>
</evidence>
<feature type="domain" description="Toprim" evidence="10">
    <location>
        <begin position="179"/>
        <end position="272"/>
    </location>
</feature>
<dbReference type="AlphaFoldDB" id="R4KCC9"/>
<keyword evidence="6" id="KW-0479">Metal-binding</keyword>
<sequence>MEIQDIDLKELIERETGEHFNRQGYVRCPFHNEKTPSLSVKFFPDANKEKFKCFGCDEVGDAIDFIMKLRNLNYVEAREYLGLTVEKSIYEIQTEKVKSYIEWQIEKCDFRKGQKLLGLFEFVNEKNEVVYYKAKLLKPDEKKDLSYYHVEDDKVINKRGTDELIYNYHSVLEGIEDKKIVIICEGEKDANKLSSVLKKDKYVATSIKGCKDLSILEGAKIYVCSDTGEAGEKYKWHIYNELFACAKAFKFINLPGIKNLGDNKDVTDWLDAGHDKFDLLKAFGRSLDLKSEYELQQNKDGIYKTAYKGKGEEAEKYKKYIANFRLLEATRINFVDDNKEGIKLVFKSSTGETITREGPSTVFDDLRSFKNFLGTIDLNFKGKVEELGDFKEWVNNYFALEVEEIHEGAGFIQKDEKLIFITNDGTIDNGNVLKNIKADAKDNIDVIGIAPIEKEELKEIRKHIFKFATPEKTISIIGTVINNLAVYQNQKMKEKLHHLLIVGESGSGKSTITENVIIPILNYPRKAKEAIGSGKPFSIIKGLSTGNYTKIYEEFKPSKMDRYTISKISDILRNLYDRDTISRGNKSLRVDYYQLIRPVIIVGEESYPNQEKALIERSCIVYLGKREREEKHTEAMKWITENEEILSKFGRSLIDIVLSLSLDQYREMRNAAESNIKGLKDRPLCTAVNICCGIEIFNILLKQNNIAPINNYYNHIITNIKSEILQGGEEAHSVVEGMLTLYNDLIEDGRAYEYEKVVRCRGDGVFIKTTEMLNQINEYINRVGNNDITSLGVRDFRKQAAKSGYLEGTSNKVIKIDNKPVKFDTYSKELLKKLNVNSIVPPDYIDVTSMDDNVIPFK</sequence>
<dbReference type="CDD" id="cd00188">
    <property type="entry name" value="TOPRIM"/>
    <property type="match status" value="1"/>
</dbReference>
<dbReference type="Pfam" id="PF01807">
    <property type="entry name" value="Zn_ribbon_DnaG"/>
    <property type="match status" value="1"/>
</dbReference>
<dbReference type="STRING" id="86416.Clopa_3388"/>
<keyword evidence="1" id="KW-0240">DNA-directed RNA polymerase</keyword>
<dbReference type="GO" id="GO:0005737">
    <property type="term" value="C:cytoplasm"/>
    <property type="evidence" value="ECO:0007669"/>
    <property type="project" value="TreeGrafter"/>
</dbReference>
<dbReference type="InterPro" id="IPR025662">
    <property type="entry name" value="Sigma_54_int_dom_ATP-bd_1"/>
</dbReference>
<dbReference type="PANTHER" id="PTHR30313:SF2">
    <property type="entry name" value="DNA PRIMASE"/>
    <property type="match status" value="1"/>
</dbReference>
<dbReference type="GO" id="GO:0003899">
    <property type="term" value="F:DNA-directed RNA polymerase activity"/>
    <property type="evidence" value="ECO:0007669"/>
    <property type="project" value="InterPro"/>
</dbReference>
<keyword evidence="4" id="KW-0548">Nucleotidyltransferase</keyword>
<keyword evidence="12" id="KW-1185">Reference proteome</keyword>
<reference evidence="11 12" key="1">
    <citation type="submission" date="2012-01" db="EMBL/GenBank/DDBJ databases">
        <title>Complete sequence of chromosome of Clostridium pasteurianum BC1.</title>
        <authorList>
            <consortium name="US DOE Joint Genome Institute"/>
            <person name="Lucas S."/>
            <person name="Han J."/>
            <person name="Lapidus A."/>
            <person name="Cheng J.-F."/>
            <person name="Goodwin L."/>
            <person name="Pitluck S."/>
            <person name="Peters L."/>
            <person name="Mikhailova N."/>
            <person name="Teshima H."/>
            <person name="Detter J.C."/>
            <person name="Han C."/>
            <person name="Tapia R."/>
            <person name="Land M."/>
            <person name="Hauser L."/>
            <person name="Kyrpides N."/>
            <person name="Ivanova N."/>
            <person name="Pagani I."/>
            <person name="Dunn J."/>
            <person name="Taghavi S."/>
            <person name="Francis A."/>
            <person name="van der Lelie D."/>
            <person name="Woyke T."/>
        </authorList>
    </citation>
    <scope>NUCLEOTIDE SEQUENCE [LARGE SCALE GENOMIC DNA]</scope>
    <source>
        <strain evidence="11 12">BC1</strain>
    </source>
</reference>